<name>A0A5B7FQX4_PORTR</name>
<reference evidence="2 3" key="1">
    <citation type="submission" date="2019-05" db="EMBL/GenBank/DDBJ databases">
        <title>Another draft genome of Portunus trituberculatus and its Hox gene families provides insights of decapod evolution.</title>
        <authorList>
            <person name="Jeong J.-H."/>
            <person name="Song I."/>
            <person name="Kim S."/>
            <person name="Choi T."/>
            <person name="Kim D."/>
            <person name="Ryu S."/>
            <person name="Kim W."/>
        </authorList>
    </citation>
    <scope>NUCLEOTIDE SEQUENCE [LARGE SCALE GENOMIC DNA]</scope>
    <source>
        <tissue evidence="2">Muscle</tissue>
    </source>
</reference>
<dbReference type="AlphaFoldDB" id="A0A5B7FQX4"/>
<keyword evidence="3" id="KW-1185">Reference proteome</keyword>
<feature type="region of interest" description="Disordered" evidence="1">
    <location>
        <begin position="86"/>
        <end position="108"/>
    </location>
</feature>
<evidence type="ECO:0000313" key="3">
    <source>
        <dbReference type="Proteomes" id="UP000324222"/>
    </source>
</evidence>
<protein>
    <submittedName>
        <fullName evidence="2">Uncharacterized protein</fullName>
    </submittedName>
</protein>
<proteinExistence type="predicted"/>
<dbReference type="Proteomes" id="UP000324222">
    <property type="component" value="Unassembled WGS sequence"/>
</dbReference>
<organism evidence="2 3">
    <name type="scientific">Portunus trituberculatus</name>
    <name type="common">Swimming crab</name>
    <name type="synonym">Neptunus trituberculatus</name>
    <dbReference type="NCBI Taxonomy" id="210409"/>
    <lineage>
        <taxon>Eukaryota</taxon>
        <taxon>Metazoa</taxon>
        <taxon>Ecdysozoa</taxon>
        <taxon>Arthropoda</taxon>
        <taxon>Crustacea</taxon>
        <taxon>Multicrustacea</taxon>
        <taxon>Malacostraca</taxon>
        <taxon>Eumalacostraca</taxon>
        <taxon>Eucarida</taxon>
        <taxon>Decapoda</taxon>
        <taxon>Pleocyemata</taxon>
        <taxon>Brachyura</taxon>
        <taxon>Eubrachyura</taxon>
        <taxon>Portunoidea</taxon>
        <taxon>Portunidae</taxon>
        <taxon>Portuninae</taxon>
        <taxon>Portunus</taxon>
    </lineage>
</organism>
<evidence type="ECO:0000256" key="1">
    <source>
        <dbReference type="SAM" id="MobiDB-lite"/>
    </source>
</evidence>
<dbReference type="EMBL" id="VSRR010007869">
    <property type="protein sequence ID" value="MPC47679.1"/>
    <property type="molecule type" value="Genomic_DNA"/>
</dbReference>
<sequence>MPMIHSRVFFRPESGKHSQRLSSCWNIKATLARPGGIICDNIVFVHAILRCDTTSGAFGNGKLAAVTKIRNELHFLEQGQVSMRSTFSQEERKSNQNRTAGSYLPVQW</sequence>
<evidence type="ECO:0000313" key="2">
    <source>
        <dbReference type="EMBL" id="MPC47679.1"/>
    </source>
</evidence>
<gene>
    <name evidence="2" type="ORF">E2C01_041433</name>
</gene>
<comment type="caution">
    <text evidence="2">The sequence shown here is derived from an EMBL/GenBank/DDBJ whole genome shotgun (WGS) entry which is preliminary data.</text>
</comment>
<accession>A0A5B7FQX4</accession>